<keyword evidence="1" id="KW-0472">Membrane</keyword>
<dbReference type="GO" id="GO:0006629">
    <property type="term" value="P:lipid metabolic process"/>
    <property type="evidence" value="ECO:0007669"/>
    <property type="project" value="InterPro"/>
</dbReference>
<dbReference type="Proteomes" id="UP000092484">
    <property type="component" value="Unassembled WGS sequence"/>
</dbReference>
<feature type="transmembrane region" description="Helical" evidence="1">
    <location>
        <begin position="12"/>
        <end position="34"/>
    </location>
</feature>
<keyword evidence="4" id="KW-1185">Reference proteome</keyword>
<comment type="caution">
    <text evidence="3">The sequence shown here is derived from an EMBL/GenBank/DDBJ whole genome shotgun (WGS) entry which is preliminary data.</text>
</comment>
<name>A0A1A7BJI0_9SPHN</name>
<evidence type="ECO:0000313" key="4">
    <source>
        <dbReference type="Proteomes" id="UP000092484"/>
    </source>
</evidence>
<feature type="transmembrane region" description="Helical" evidence="1">
    <location>
        <begin position="165"/>
        <end position="186"/>
    </location>
</feature>
<dbReference type="AlphaFoldDB" id="A0A1A7BJI0"/>
<dbReference type="RefSeq" id="WP_068861788.1">
    <property type="nucleotide sequence ID" value="NZ_LZYB01000001.1"/>
</dbReference>
<proteinExistence type="predicted"/>
<feature type="transmembrane region" description="Helical" evidence="1">
    <location>
        <begin position="46"/>
        <end position="67"/>
    </location>
</feature>
<evidence type="ECO:0000313" key="3">
    <source>
        <dbReference type="EMBL" id="OBV11871.1"/>
    </source>
</evidence>
<sequence length="271" mass="30583">MKAHFILPARGFLGAVGLVLALVIAGSWLAIHAYAMFVFELTWSNWPLALVMAAVQCWLSVGVFIVCHDAMHGTLVPGWPKLNGAIGTVLLALYAGFAWERLRDAHHTHHRLAGHAGDPDFDEEHPDDFWRWYATFFRRYFGWRSILFVHTVVGIYWLVIGIPMVQIVLLYGLPALGSSLQLFYFGTFRPHRHLSREGAENAGAMPFSDHHNTRSEDFGTLASLATCFHFGYHLEHHRRPDVPWWALPGARRAGVGRPEVIETELIEKVPA</sequence>
<keyword evidence="1" id="KW-1133">Transmembrane helix</keyword>
<dbReference type="PATRIC" id="fig|1300349.4.peg.2"/>
<dbReference type="Pfam" id="PF00487">
    <property type="entry name" value="FA_desaturase"/>
    <property type="match status" value="1"/>
</dbReference>
<protein>
    <submittedName>
        <fullName evidence="3">Beta-carotene ketolase</fullName>
    </submittedName>
</protein>
<evidence type="ECO:0000259" key="2">
    <source>
        <dbReference type="Pfam" id="PF00487"/>
    </source>
</evidence>
<dbReference type="InterPro" id="IPR005804">
    <property type="entry name" value="FA_desaturase_dom"/>
</dbReference>
<evidence type="ECO:0000256" key="1">
    <source>
        <dbReference type="SAM" id="Phobius"/>
    </source>
</evidence>
<organism evidence="3 4">
    <name type="scientific">Erythrobacter dokdonensis DSW-74</name>
    <dbReference type="NCBI Taxonomy" id="1300349"/>
    <lineage>
        <taxon>Bacteria</taxon>
        <taxon>Pseudomonadati</taxon>
        <taxon>Pseudomonadota</taxon>
        <taxon>Alphaproteobacteria</taxon>
        <taxon>Sphingomonadales</taxon>
        <taxon>Erythrobacteraceae</taxon>
        <taxon>Erythrobacter/Porphyrobacter group</taxon>
        <taxon>Erythrobacter</taxon>
    </lineage>
</organism>
<feature type="transmembrane region" description="Helical" evidence="1">
    <location>
        <begin position="141"/>
        <end position="159"/>
    </location>
</feature>
<reference evidence="3 4" key="1">
    <citation type="submission" date="2016-06" db="EMBL/GenBank/DDBJ databases">
        <title>Genome sequence of Porphyrobacter dokdonensis DSW-74.</title>
        <authorList>
            <person name="Kim J.F."/>
            <person name="Song J.Y."/>
        </authorList>
    </citation>
    <scope>NUCLEOTIDE SEQUENCE [LARGE SCALE GENOMIC DNA]</scope>
    <source>
        <strain evidence="3 4">DSW-74</strain>
    </source>
</reference>
<keyword evidence="1" id="KW-0812">Transmembrane</keyword>
<accession>A0A1A7BJI0</accession>
<dbReference type="STRING" id="1300349.I603_0002"/>
<dbReference type="EMBL" id="LZYB01000001">
    <property type="protein sequence ID" value="OBV11871.1"/>
    <property type="molecule type" value="Genomic_DNA"/>
</dbReference>
<feature type="domain" description="Fatty acid desaturase" evidence="2">
    <location>
        <begin position="42"/>
        <end position="156"/>
    </location>
</feature>
<gene>
    <name evidence="3" type="ORF">I603_0002</name>
</gene>